<sequence>VEVLSNGSYKSVVHRASLRSGKRGYRLPSCIVLEMDEKNWRLLRSLLVMKDGRGIERPASETFWVHCRRMTSVRKSTRALSISIR</sequence>
<protein>
    <recommendedName>
        <fullName evidence="3">Isopenicillin N synthase-like Fe(2+) 2OG dioxygenase domain-containing protein</fullName>
    </recommendedName>
</protein>
<dbReference type="AlphaFoldDB" id="A0AAV0KUH4"/>
<organism evidence="1 2">
    <name type="scientific">Linum tenue</name>
    <dbReference type="NCBI Taxonomy" id="586396"/>
    <lineage>
        <taxon>Eukaryota</taxon>
        <taxon>Viridiplantae</taxon>
        <taxon>Streptophyta</taxon>
        <taxon>Embryophyta</taxon>
        <taxon>Tracheophyta</taxon>
        <taxon>Spermatophyta</taxon>
        <taxon>Magnoliopsida</taxon>
        <taxon>eudicotyledons</taxon>
        <taxon>Gunneridae</taxon>
        <taxon>Pentapetalae</taxon>
        <taxon>rosids</taxon>
        <taxon>fabids</taxon>
        <taxon>Malpighiales</taxon>
        <taxon>Linaceae</taxon>
        <taxon>Linum</taxon>
    </lineage>
</organism>
<dbReference type="EMBL" id="CAMGYJ010000005">
    <property type="protein sequence ID" value="CAI0424950.1"/>
    <property type="molecule type" value="Genomic_DNA"/>
</dbReference>
<dbReference type="Proteomes" id="UP001154282">
    <property type="component" value="Unassembled WGS sequence"/>
</dbReference>
<name>A0AAV0KUH4_9ROSI</name>
<accession>A0AAV0KUH4</accession>
<proteinExistence type="predicted"/>
<comment type="caution">
    <text evidence="1">The sequence shown here is derived from an EMBL/GenBank/DDBJ whole genome shotgun (WGS) entry which is preliminary data.</text>
</comment>
<keyword evidence="2" id="KW-1185">Reference proteome</keyword>
<reference evidence="1" key="1">
    <citation type="submission" date="2022-08" db="EMBL/GenBank/DDBJ databases">
        <authorList>
            <person name="Gutierrez-Valencia J."/>
        </authorList>
    </citation>
    <scope>NUCLEOTIDE SEQUENCE</scope>
</reference>
<feature type="non-terminal residue" evidence="1">
    <location>
        <position position="1"/>
    </location>
</feature>
<gene>
    <name evidence="1" type="ORF">LITE_LOCUS20139</name>
</gene>
<evidence type="ECO:0000313" key="1">
    <source>
        <dbReference type="EMBL" id="CAI0424950.1"/>
    </source>
</evidence>
<evidence type="ECO:0000313" key="2">
    <source>
        <dbReference type="Proteomes" id="UP001154282"/>
    </source>
</evidence>
<evidence type="ECO:0008006" key="3">
    <source>
        <dbReference type="Google" id="ProtNLM"/>
    </source>
</evidence>